<dbReference type="InterPro" id="IPR021109">
    <property type="entry name" value="Peptidase_aspartic_dom_sf"/>
</dbReference>
<dbReference type="Gene3D" id="2.40.70.10">
    <property type="entry name" value="Acid Proteases"/>
    <property type="match status" value="2"/>
</dbReference>
<feature type="chain" id="PRO_5008268229" description="Probable aspartic-type endopeptidase OPSB" evidence="11">
    <location>
        <begin position="20"/>
        <end position="530"/>
    </location>
</feature>
<evidence type="ECO:0000256" key="1">
    <source>
        <dbReference type="ARBA" id="ARBA00007447"/>
    </source>
</evidence>
<dbReference type="FunCoup" id="A0A194XGU6">
    <property type="interactions" value="392"/>
</dbReference>
<keyword evidence="10" id="KW-1133">Transmembrane helix</keyword>
<dbReference type="PANTHER" id="PTHR47966:SF65">
    <property type="entry name" value="ASPARTIC-TYPE ENDOPEPTIDASE"/>
    <property type="match status" value="1"/>
</dbReference>
<evidence type="ECO:0000313" key="13">
    <source>
        <dbReference type="EMBL" id="KUJ18992.1"/>
    </source>
</evidence>
<dbReference type="PRINTS" id="PR00792">
    <property type="entry name" value="PEPSIN"/>
</dbReference>
<dbReference type="KEGG" id="psco:LY89DRAFT_582313"/>
<dbReference type="InterPro" id="IPR001461">
    <property type="entry name" value="Aspartic_peptidase_A1"/>
</dbReference>
<evidence type="ECO:0000256" key="8">
    <source>
        <dbReference type="PIRSR" id="PIRSR601461-1"/>
    </source>
</evidence>
<dbReference type="PROSITE" id="PS51767">
    <property type="entry name" value="PEPTIDASE_A1"/>
    <property type="match status" value="1"/>
</dbReference>
<dbReference type="AlphaFoldDB" id="A0A194XGU6"/>
<dbReference type="GO" id="GO:0006508">
    <property type="term" value="P:proteolysis"/>
    <property type="evidence" value="ECO:0007669"/>
    <property type="project" value="UniProtKB-KW"/>
</dbReference>
<feature type="active site" evidence="8">
    <location>
        <position position="291"/>
    </location>
</feature>
<dbReference type="InParanoid" id="A0A194XGU6"/>
<feature type="signal peptide" evidence="11">
    <location>
        <begin position="1"/>
        <end position="19"/>
    </location>
</feature>
<dbReference type="CDD" id="cd05474">
    <property type="entry name" value="SAP_like"/>
    <property type="match status" value="1"/>
</dbReference>
<feature type="active site" evidence="8">
    <location>
        <position position="87"/>
    </location>
</feature>
<keyword evidence="3 11" id="KW-0732">Signal</keyword>
<keyword evidence="10" id="KW-0472">Membrane</keyword>
<evidence type="ECO:0000256" key="7">
    <source>
        <dbReference type="ARBA" id="ARBA00068059"/>
    </source>
</evidence>
<keyword evidence="2 9" id="KW-0645">Protease</keyword>
<dbReference type="FunFam" id="2.40.70.10:FF:000011">
    <property type="entry name" value="Aspartic protease"/>
    <property type="match status" value="1"/>
</dbReference>
<keyword evidence="4 9" id="KW-0064">Aspartyl protease</keyword>
<dbReference type="EMBL" id="KQ947412">
    <property type="protein sequence ID" value="KUJ18992.1"/>
    <property type="molecule type" value="Genomic_DNA"/>
</dbReference>
<feature type="domain" description="Peptidase A1" evidence="12">
    <location>
        <begin position="69"/>
        <end position="411"/>
    </location>
</feature>
<comment type="similarity">
    <text evidence="1 9">Belongs to the peptidase A1 family.</text>
</comment>
<evidence type="ECO:0000259" key="12">
    <source>
        <dbReference type="PROSITE" id="PS51767"/>
    </source>
</evidence>
<dbReference type="InterPro" id="IPR001969">
    <property type="entry name" value="Aspartic_peptidase_AS"/>
</dbReference>
<dbReference type="OrthoDB" id="771136at2759"/>
<keyword evidence="10" id="KW-0812">Transmembrane</keyword>
<evidence type="ECO:0000256" key="5">
    <source>
        <dbReference type="ARBA" id="ARBA00022801"/>
    </source>
</evidence>
<dbReference type="GeneID" id="28818885"/>
<dbReference type="InterPro" id="IPR033121">
    <property type="entry name" value="PEPTIDASE_A1"/>
</dbReference>
<evidence type="ECO:0000256" key="4">
    <source>
        <dbReference type="ARBA" id="ARBA00022750"/>
    </source>
</evidence>
<evidence type="ECO:0000256" key="6">
    <source>
        <dbReference type="ARBA" id="ARBA00067536"/>
    </source>
</evidence>
<evidence type="ECO:0000256" key="11">
    <source>
        <dbReference type="SAM" id="SignalP"/>
    </source>
</evidence>
<evidence type="ECO:0000313" key="14">
    <source>
        <dbReference type="Proteomes" id="UP000070700"/>
    </source>
</evidence>
<organism evidence="13 14">
    <name type="scientific">Mollisia scopiformis</name>
    <name type="common">Conifer needle endophyte fungus</name>
    <name type="synonym">Phialocephala scopiformis</name>
    <dbReference type="NCBI Taxonomy" id="149040"/>
    <lineage>
        <taxon>Eukaryota</taxon>
        <taxon>Fungi</taxon>
        <taxon>Dikarya</taxon>
        <taxon>Ascomycota</taxon>
        <taxon>Pezizomycotina</taxon>
        <taxon>Leotiomycetes</taxon>
        <taxon>Helotiales</taxon>
        <taxon>Mollisiaceae</taxon>
        <taxon>Mollisia</taxon>
    </lineage>
</organism>
<keyword evidence="5 9" id="KW-0378">Hydrolase</keyword>
<dbReference type="PANTHER" id="PTHR47966">
    <property type="entry name" value="BETA-SITE APP-CLEAVING ENZYME, ISOFORM A-RELATED"/>
    <property type="match status" value="1"/>
</dbReference>
<feature type="transmembrane region" description="Helical" evidence="10">
    <location>
        <begin position="506"/>
        <end position="529"/>
    </location>
</feature>
<evidence type="ECO:0000256" key="2">
    <source>
        <dbReference type="ARBA" id="ARBA00022670"/>
    </source>
</evidence>
<evidence type="ECO:0000256" key="3">
    <source>
        <dbReference type="ARBA" id="ARBA00022729"/>
    </source>
</evidence>
<keyword evidence="14" id="KW-1185">Reference proteome</keyword>
<name>A0A194XGU6_MOLSC</name>
<proteinExistence type="inferred from homology"/>
<dbReference type="RefSeq" id="XP_018073347.1">
    <property type="nucleotide sequence ID" value="XM_018209159.1"/>
</dbReference>
<dbReference type="PROSITE" id="PS00141">
    <property type="entry name" value="ASP_PROTEASE"/>
    <property type="match status" value="1"/>
</dbReference>
<dbReference type="Pfam" id="PF00026">
    <property type="entry name" value="Asp"/>
    <property type="match status" value="1"/>
</dbReference>
<gene>
    <name evidence="13" type="ORF">LY89DRAFT_582313</name>
</gene>
<dbReference type="Proteomes" id="UP000070700">
    <property type="component" value="Unassembled WGS sequence"/>
</dbReference>
<evidence type="ECO:0000256" key="9">
    <source>
        <dbReference type="RuleBase" id="RU000454"/>
    </source>
</evidence>
<dbReference type="InterPro" id="IPR033876">
    <property type="entry name" value="SAP-like"/>
</dbReference>
<dbReference type="GO" id="GO:0004190">
    <property type="term" value="F:aspartic-type endopeptidase activity"/>
    <property type="evidence" value="ECO:0007669"/>
    <property type="project" value="UniProtKB-KW"/>
</dbReference>
<accession>A0A194XGU6</accession>
<reference evidence="13 14" key="1">
    <citation type="submission" date="2015-10" db="EMBL/GenBank/DDBJ databases">
        <title>Full genome of DAOMC 229536 Phialocephala scopiformis, a fungal endophyte of spruce producing the potent anti-insectan compound rugulosin.</title>
        <authorList>
            <consortium name="DOE Joint Genome Institute"/>
            <person name="Walker A.K."/>
            <person name="Frasz S.L."/>
            <person name="Seifert K.A."/>
            <person name="Miller J.D."/>
            <person name="Mondo S.J."/>
            <person name="Labutti K."/>
            <person name="Lipzen A."/>
            <person name="Dockter R."/>
            <person name="Kennedy M."/>
            <person name="Grigoriev I.V."/>
            <person name="Spatafora J.W."/>
        </authorList>
    </citation>
    <scope>NUCLEOTIDE SEQUENCE [LARGE SCALE GENOMIC DNA]</scope>
    <source>
        <strain evidence="13 14">CBS 120377</strain>
    </source>
</reference>
<sequence>MASLASLATSLLLASSVSANTISFNIARNAGAESAQLERRQLSLSTAPLLKRAGTVNAQLTNAEVEGLYFANVSVGTPGQNLALQIDTGSSDVWVPASTASLCSNAKEGGCPNGAFTSGKSKTFDIVEQNGFNISYVDGTGSTGDYFQDTFSIGGASLNNFQMGLATDTTIGTGIMGIGYNTSEANLDTTDGGNGTEYPNLPLAMVNAGAINSAAYSLWLNDLQATSGSILFGGVDTDKYTGDLISVKVYPDSQGGQTTSFTVAFTSLSATSSSGTDQLTPANYAEAAILDSGTTITLLPDDVATAVFEELGATVSQELGAVVVPCSLAENTGYLTYGFGGTGGPQIKVQVSQLVLPLTLTNGRTPTYTNGETACQLGVQAADGLPVLFGDTFLRSAYVVYDLENNRIALAQTDFNSTSSNVVSFASLGAPIPSATTAANEDQVTQTATGIPKVETSGTATGSAAATYNPTATGFSAASGFAATSTSTSTSSSKKSAAGSGPEPFAWSRVVVAGVSLALAGVGGGVFALL</sequence>
<protein>
    <recommendedName>
        <fullName evidence="7">Probable aspartic-type endopeptidase OPSB</fullName>
    </recommendedName>
    <alternativeName>
        <fullName evidence="6">Probable aspartic-type endopeptidase opsB</fullName>
    </alternativeName>
</protein>
<dbReference type="SUPFAM" id="SSF50630">
    <property type="entry name" value="Acid proteases"/>
    <property type="match status" value="1"/>
</dbReference>
<evidence type="ECO:0000256" key="10">
    <source>
        <dbReference type="SAM" id="Phobius"/>
    </source>
</evidence>